<reference evidence="2 3" key="1">
    <citation type="journal article" date="2004" name="J. Bacteriol.">
        <title>Comparative genomics of two Leptospira interrogans serovars reveals novel insights into physiology and pathogenesis.</title>
        <authorList>
            <person name="Nascimento A.L."/>
            <person name="Ko A.I."/>
            <person name="Martins E.A."/>
            <person name="Monteiro-Vitorello C.B."/>
            <person name="Ho P.L."/>
            <person name="Haake D.A."/>
            <person name="Verjovski-Almeida S."/>
            <person name="Hartskeerl R.A."/>
            <person name="Marques M.V."/>
            <person name="Oliveira M.C."/>
            <person name="Menck C.F."/>
            <person name="Leite L.C."/>
            <person name="Carrer H."/>
            <person name="Coutinho L.L."/>
            <person name="Degrave W.M."/>
            <person name="Dellagostin O.A."/>
            <person name="El-Dorry H."/>
            <person name="Ferro E.S."/>
            <person name="Ferro M.I."/>
            <person name="Furlan L.R."/>
            <person name="Gamberini M."/>
            <person name="Giglioti E.A."/>
            <person name="Goes-Neto A."/>
            <person name="Goldman G.H."/>
            <person name="Goldman M.H."/>
            <person name="Harakava R."/>
            <person name="Jeronimo S.M."/>
            <person name="Junqueira-De-Azevedo I.L."/>
            <person name="Kimura E.T."/>
            <person name="Kuramae E.E."/>
            <person name="Lemos E.G."/>
            <person name="Lemos M.V."/>
            <person name="Marino C.L."/>
            <person name="Nunes L.R."/>
            <person name="De Oliveira R.C."/>
            <person name="Pereira G.G."/>
            <person name="Reis M.S."/>
            <person name="Schriefer A."/>
            <person name="Siqueira W.J."/>
            <person name="Sommer P."/>
            <person name="Tsai S.M."/>
            <person name="Simpson A.J."/>
            <person name="Ferro J.A."/>
            <person name="Camargo L.E."/>
            <person name="Kitajima J.P."/>
            <person name="Setubal J.C."/>
            <person name="Van Sluys M.A."/>
        </authorList>
    </citation>
    <scope>NUCLEOTIDE SEQUENCE [LARGE SCALE GENOMIC DNA]</scope>
    <source>
        <strain evidence="2 3">Fiocruz L1-130</strain>
    </source>
</reference>
<gene>
    <name evidence="2" type="ordered locus">LIC_10908</name>
</gene>
<keyword evidence="1" id="KW-0472">Membrane</keyword>
<dbReference type="AlphaFoldDB" id="Q72TV6"/>
<dbReference type="EMBL" id="AE016823">
    <property type="protein sequence ID" value="AAS69522.1"/>
    <property type="molecule type" value="Genomic_DNA"/>
</dbReference>
<organism evidence="2 3">
    <name type="scientific">Leptospira interrogans serogroup Icterohaemorrhagiae serovar copenhageni (strain Fiocruz L1-130)</name>
    <dbReference type="NCBI Taxonomy" id="267671"/>
    <lineage>
        <taxon>Bacteria</taxon>
        <taxon>Pseudomonadati</taxon>
        <taxon>Spirochaetota</taxon>
        <taxon>Spirochaetia</taxon>
        <taxon>Leptospirales</taxon>
        <taxon>Leptospiraceae</taxon>
        <taxon>Leptospira</taxon>
    </lineage>
</organism>
<dbReference type="KEGG" id="lic:LIC_10908"/>
<sequence length="69" mass="8328">MLGTSKLNRTRHIYRLLSISFGIVWMEKIVVYKLETDVSFLDFDPITKKKFFAEILRILKKENYIKKFL</sequence>
<accession>Q72TV6</accession>
<proteinExistence type="predicted"/>
<name>Q72TV6_LEPIC</name>
<evidence type="ECO:0000256" key="1">
    <source>
        <dbReference type="SAM" id="Phobius"/>
    </source>
</evidence>
<dbReference type="Proteomes" id="UP000007037">
    <property type="component" value="Chromosome I"/>
</dbReference>
<keyword evidence="1" id="KW-0812">Transmembrane</keyword>
<evidence type="ECO:0000313" key="3">
    <source>
        <dbReference type="Proteomes" id="UP000007037"/>
    </source>
</evidence>
<dbReference type="HOGENOM" id="CLU_2770851_0_0_12"/>
<feature type="transmembrane region" description="Helical" evidence="1">
    <location>
        <begin position="12"/>
        <end position="32"/>
    </location>
</feature>
<keyword evidence="1" id="KW-1133">Transmembrane helix</keyword>
<evidence type="ECO:0000313" key="2">
    <source>
        <dbReference type="EMBL" id="AAS69522.1"/>
    </source>
</evidence>
<protein>
    <submittedName>
        <fullName evidence="2">Uncharacterized protein</fullName>
    </submittedName>
</protein>